<organism evidence="2 3">
    <name type="scientific">Methanofollis formosanus</name>
    <dbReference type="NCBI Taxonomy" id="299308"/>
    <lineage>
        <taxon>Archaea</taxon>
        <taxon>Methanobacteriati</taxon>
        <taxon>Methanobacteriota</taxon>
        <taxon>Stenosarchaea group</taxon>
        <taxon>Methanomicrobia</taxon>
        <taxon>Methanomicrobiales</taxon>
        <taxon>Methanomicrobiaceae</taxon>
        <taxon>Methanofollis</taxon>
    </lineage>
</organism>
<dbReference type="Proteomes" id="UP000826709">
    <property type="component" value="Chromosome"/>
</dbReference>
<reference evidence="2" key="2">
    <citation type="submission" date="2019-03" db="EMBL/GenBank/DDBJ databases">
        <authorList>
            <person name="Chen S.-C."/>
            <person name="Wu S.-Y."/>
            <person name="Lai M.-C."/>
        </authorList>
    </citation>
    <scope>NUCLEOTIDE SEQUENCE</scope>
    <source>
        <strain evidence="2">ML15</strain>
    </source>
</reference>
<feature type="domain" description="Damage-control phosphatase ARMT1-like metal-binding" evidence="1">
    <location>
        <begin position="4"/>
        <end position="280"/>
    </location>
</feature>
<dbReference type="InterPro" id="IPR036075">
    <property type="entry name" value="ARMT-1-like_metal-bd_sf"/>
</dbReference>
<proteinExistence type="predicted"/>
<evidence type="ECO:0000313" key="2">
    <source>
        <dbReference type="EMBL" id="QYZ78816.1"/>
    </source>
</evidence>
<keyword evidence="3" id="KW-1185">Reference proteome</keyword>
<name>A0A8G1A0M5_9EURY</name>
<evidence type="ECO:0000313" key="3">
    <source>
        <dbReference type="Proteomes" id="UP000826709"/>
    </source>
</evidence>
<accession>A0A8G1A0M5</accession>
<dbReference type="KEGG" id="mfk:E2N92_04910"/>
<dbReference type="Gene3D" id="1.10.8.380">
    <property type="entry name" value="Uncharacterised protein PF01937, DUF89, domain 1"/>
    <property type="match status" value="1"/>
</dbReference>
<dbReference type="OrthoDB" id="359165at2157"/>
<dbReference type="Gene3D" id="1.10.285.20">
    <property type="entry name" value="Uncharacterised protein PF01937, DUF89, domain 2"/>
    <property type="match status" value="1"/>
</dbReference>
<dbReference type="InterPro" id="IPR014444">
    <property type="entry name" value="PH1575-like"/>
</dbReference>
<dbReference type="RefSeq" id="WP_220682584.1">
    <property type="nucleotide sequence ID" value="NZ_CP037968.1"/>
</dbReference>
<protein>
    <submittedName>
        <fullName evidence="2">DUF89 family protein</fullName>
    </submittedName>
</protein>
<gene>
    <name evidence="2" type="ORF">E2N92_04910</name>
</gene>
<sequence>MKFQPRCTDCLLSRVVYEAGLVLDDPARITAVRDAAAEVLASGREAGMAAPVIASAVHRCAYEMIGSDDPYLALKQENNADALAAAAVVGPRLLTFRDYVCAAVLANTFDYGVQSHQVTDDFLAFFDEEFSQGLTIDETDAILSLCDRVVYLTDNCGEVVFDRLLIRYLKDAGAEVTVVVRGAPILNDATVEDARALGLDALADRVLTTTAGERELGVNLDVAPPELLDALDRCTLVIAKGMANYESLTEYDDFPPVAHLMAVKCETIAEMVGVPKGSRVALLRD</sequence>
<dbReference type="AlphaFoldDB" id="A0A8G1A0M5"/>
<dbReference type="Gene3D" id="3.40.50.10880">
    <property type="entry name" value="Uncharacterised protein PF01937, DUF89, domain 3"/>
    <property type="match status" value="1"/>
</dbReference>
<dbReference type="Pfam" id="PF01937">
    <property type="entry name" value="ARMT1-like_dom"/>
    <property type="match status" value="1"/>
</dbReference>
<dbReference type="InterPro" id="IPR002791">
    <property type="entry name" value="ARMT1-like_metal-bd"/>
</dbReference>
<dbReference type="SUPFAM" id="SSF111321">
    <property type="entry name" value="AF1104-like"/>
    <property type="match status" value="1"/>
</dbReference>
<dbReference type="PIRSF" id="PIRSF006593">
    <property type="entry name" value="UCP006593"/>
    <property type="match status" value="1"/>
</dbReference>
<dbReference type="EMBL" id="CP037968">
    <property type="protein sequence ID" value="QYZ78816.1"/>
    <property type="molecule type" value="Genomic_DNA"/>
</dbReference>
<evidence type="ECO:0000259" key="1">
    <source>
        <dbReference type="Pfam" id="PF01937"/>
    </source>
</evidence>
<reference evidence="2" key="1">
    <citation type="journal article" date="2005" name="Int. J. Syst. Evol. Microbiol.">
        <title>Methanofollis formosanus sp. nov., isolated from a fish pond.</title>
        <authorList>
            <person name="Wu S.Y."/>
            <person name="Chen S.C."/>
            <person name="Lai M.C."/>
        </authorList>
    </citation>
    <scope>NUCLEOTIDE SEQUENCE</scope>
    <source>
        <strain evidence="2">ML15</strain>
    </source>
</reference>